<evidence type="ECO:0008006" key="5">
    <source>
        <dbReference type="Google" id="ProtNLM"/>
    </source>
</evidence>
<dbReference type="Proteomes" id="UP000077623">
    <property type="component" value="Unassembled WGS sequence"/>
</dbReference>
<evidence type="ECO:0000256" key="1">
    <source>
        <dbReference type="ARBA" id="ARBA00022747"/>
    </source>
</evidence>
<dbReference type="REBASE" id="159372">
    <property type="entry name" value="S6.MhaP01ORF5270P"/>
</dbReference>
<evidence type="ECO:0000313" key="4">
    <source>
        <dbReference type="Proteomes" id="UP000077623"/>
    </source>
</evidence>
<comment type="caution">
    <text evidence="3">The sequence shown here is derived from an EMBL/GenBank/DDBJ whole genome shotgun (WGS) entry which is preliminary data.</text>
</comment>
<sequence>MQYLTLGNIVEFKKGFSFEKNKHKTQGEPILKVLNVQNNKISEYGMIYFDKKDYSKDLTEYLVNPGDIILTIQGASSLVII</sequence>
<dbReference type="STRING" id="432608.A6V39_05335"/>
<dbReference type="GO" id="GO:0009307">
    <property type="term" value="P:DNA restriction-modification system"/>
    <property type="evidence" value="ECO:0007669"/>
    <property type="project" value="UniProtKB-KW"/>
</dbReference>
<dbReference type="RefSeq" id="WP_187150705.1">
    <property type="nucleotide sequence ID" value="NZ_LWUJ01000015.1"/>
</dbReference>
<accession>A0A1A9QBY3</accession>
<dbReference type="GO" id="GO:0003677">
    <property type="term" value="F:DNA binding"/>
    <property type="evidence" value="ECO:0007669"/>
    <property type="project" value="UniProtKB-KW"/>
</dbReference>
<name>A0A1A9QBY3_9MOLU</name>
<dbReference type="Gene3D" id="3.90.220.20">
    <property type="entry name" value="DNA methylase specificity domains"/>
    <property type="match status" value="1"/>
</dbReference>
<organism evidence="3 4">
    <name type="scientific">Candidatus Mycoplasma haematobovis</name>
    <dbReference type="NCBI Taxonomy" id="432608"/>
    <lineage>
        <taxon>Bacteria</taxon>
        <taxon>Bacillati</taxon>
        <taxon>Mycoplasmatota</taxon>
        <taxon>Mollicutes</taxon>
        <taxon>Mycoplasmataceae</taxon>
        <taxon>Mycoplasma</taxon>
    </lineage>
</organism>
<reference evidence="4" key="1">
    <citation type="submission" date="2016-04" db="EMBL/GenBank/DDBJ databases">
        <authorList>
            <person name="Quiroz-Castaneda R.E."/>
            <person name="Martinez-Ocampo F."/>
        </authorList>
    </citation>
    <scope>NUCLEOTIDE SEQUENCE [LARGE SCALE GENOMIC DNA]</scope>
    <source>
        <strain evidence="4">INIFAP01</strain>
    </source>
</reference>
<evidence type="ECO:0000256" key="2">
    <source>
        <dbReference type="ARBA" id="ARBA00023125"/>
    </source>
</evidence>
<evidence type="ECO:0000313" key="3">
    <source>
        <dbReference type="EMBL" id="OAL09758.1"/>
    </source>
</evidence>
<dbReference type="InterPro" id="IPR044946">
    <property type="entry name" value="Restrct_endonuc_typeI_TRD_sf"/>
</dbReference>
<dbReference type="SUPFAM" id="SSF116734">
    <property type="entry name" value="DNA methylase specificity domain"/>
    <property type="match status" value="1"/>
</dbReference>
<dbReference type="AlphaFoldDB" id="A0A1A9QBY3"/>
<keyword evidence="2" id="KW-0238">DNA-binding</keyword>
<protein>
    <recommendedName>
        <fullName evidence="5">Type I restriction modification DNA specificity domain-containing protein</fullName>
    </recommendedName>
</protein>
<proteinExistence type="predicted"/>
<gene>
    <name evidence="3" type="ORF">A6V39_05335</name>
</gene>
<dbReference type="EMBL" id="LWUJ01000015">
    <property type="protein sequence ID" value="OAL09758.1"/>
    <property type="molecule type" value="Genomic_DNA"/>
</dbReference>
<keyword evidence="1" id="KW-0680">Restriction system</keyword>
<keyword evidence="4" id="KW-1185">Reference proteome</keyword>